<dbReference type="EMBL" id="JAPFFF010000001">
    <property type="protein sequence ID" value="KAK8900472.1"/>
    <property type="molecule type" value="Genomic_DNA"/>
</dbReference>
<evidence type="ECO:0000313" key="1">
    <source>
        <dbReference type="EMBL" id="KAK8900472.1"/>
    </source>
</evidence>
<dbReference type="Proteomes" id="UP001470230">
    <property type="component" value="Unassembled WGS sequence"/>
</dbReference>
<evidence type="ECO:0000313" key="2">
    <source>
        <dbReference type="Proteomes" id="UP001470230"/>
    </source>
</evidence>
<dbReference type="InterPro" id="IPR016024">
    <property type="entry name" value="ARM-type_fold"/>
</dbReference>
<sequence>MDIFKQSSPDGTLRMNKFFGLFDNPDEISIPELTETQIEQFQIYVSNLVESFNNKDADVFLRWLKKIVYEINMQLPEEYFRIFINFKIFDLMINIMLNYPINEFQIYAILILLKACYFSNKVLYGLPFITDQNLFLKFMKAPPIETPEINSKYSYISLYYSNLVHINLMNSPELSKAFYDSGLYHLFIKMCEPIEKKEYDYIYSWSSLITYFSSSKFPFPENDKVLLLQIYDKMYSNKDYPHYISAIDQLIDSSSDELNHIIFQTDIYPNLITILVQLESETDMTNIENRKICMFILYKMILKDKNYQLDLSFLPIDIVSDLMQKEDVSDQVSALQLLTIYLKKGYGKVKYSIITELIKKGVYDFLMKNYHKLSFGPKSIMVEFFILSLIQATPTELSILNECEIFGPVLENMDWANIDLVNLVNTFLKTVLNDGDLFAKFILPYSQLIFQIAEETDPQNASVIDELCARIDKVER</sequence>
<proteinExistence type="predicted"/>
<protein>
    <submittedName>
        <fullName evidence="1">Uncharacterized protein</fullName>
    </submittedName>
</protein>
<accession>A0ABR2LAT0</accession>
<name>A0ABR2LAT0_9EUKA</name>
<comment type="caution">
    <text evidence="1">The sequence shown here is derived from an EMBL/GenBank/DDBJ whole genome shotgun (WGS) entry which is preliminary data.</text>
</comment>
<gene>
    <name evidence="1" type="ORF">M9Y10_002799</name>
</gene>
<reference evidence="1 2" key="1">
    <citation type="submission" date="2024-04" db="EMBL/GenBank/DDBJ databases">
        <title>Tritrichomonas musculus Genome.</title>
        <authorList>
            <person name="Alves-Ferreira E."/>
            <person name="Grigg M."/>
            <person name="Lorenzi H."/>
            <person name="Galac M."/>
        </authorList>
    </citation>
    <scope>NUCLEOTIDE SEQUENCE [LARGE SCALE GENOMIC DNA]</scope>
    <source>
        <strain evidence="1 2">EAF2021</strain>
    </source>
</reference>
<dbReference type="SUPFAM" id="SSF48371">
    <property type="entry name" value="ARM repeat"/>
    <property type="match status" value="1"/>
</dbReference>
<organism evidence="1 2">
    <name type="scientific">Tritrichomonas musculus</name>
    <dbReference type="NCBI Taxonomy" id="1915356"/>
    <lineage>
        <taxon>Eukaryota</taxon>
        <taxon>Metamonada</taxon>
        <taxon>Parabasalia</taxon>
        <taxon>Tritrichomonadida</taxon>
        <taxon>Tritrichomonadidae</taxon>
        <taxon>Tritrichomonas</taxon>
    </lineage>
</organism>
<keyword evidence="2" id="KW-1185">Reference proteome</keyword>